<evidence type="ECO:0000313" key="2">
    <source>
        <dbReference type="EMBL" id="APA05792.1"/>
    </source>
</evidence>
<feature type="compositionally biased region" description="Basic and acidic residues" evidence="1">
    <location>
        <begin position="14"/>
        <end position="35"/>
    </location>
</feature>
<feature type="compositionally biased region" description="Polar residues" evidence="1">
    <location>
        <begin position="53"/>
        <end position="62"/>
    </location>
</feature>
<dbReference type="AlphaFoldDB" id="A0A1D9PTD8"/>
<reference evidence="3" key="1">
    <citation type="journal article" date="2017" name="Genome Biol. Evol.">
        <title>The complete genome sequence of the phytopathogenic fungus Sclerotinia sclerotiorum reveals insights into the genome architecture of broad host range pathogens.</title>
        <authorList>
            <person name="Derbyshire M."/>
            <person name="Denton-Giles M."/>
            <person name="Hegedus D."/>
            <person name="Seifbarghy S."/>
            <person name="Rollins J."/>
            <person name="van Kan J."/>
            <person name="Seidl M.F."/>
            <person name="Faino L."/>
            <person name="Mbengue M."/>
            <person name="Navaud O."/>
            <person name="Raffaele S."/>
            <person name="Hammond-Kosack K."/>
            <person name="Heard S."/>
            <person name="Oliver R."/>
        </authorList>
    </citation>
    <scope>NUCLEOTIDE SEQUENCE [LARGE SCALE GENOMIC DNA]</scope>
    <source>
        <strain evidence="3">ATCC 18683 / 1980 / Ss-1</strain>
    </source>
</reference>
<organism evidence="2 3">
    <name type="scientific">Sclerotinia sclerotiorum (strain ATCC 18683 / 1980 / Ss-1)</name>
    <name type="common">White mold</name>
    <name type="synonym">Whetzelinia sclerotiorum</name>
    <dbReference type="NCBI Taxonomy" id="665079"/>
    <lineage>
        <taxon>Eukaryota</taxon>
        <taxon>Fungi</taxon>
        <taxon>Dikarya</taxon>
        <taxon>Ascomycota</taxon>
        <taxon>Pezizomycotina</taxon>
        <taxon>Leotiomycetes</taxon>
        <taxon>Helotiales</taxon>
        <taxon>Sclerotiniaceae</taxon>
        <taxon>Sclerotinia</taxon>
    </lineage>
</organism>
<dbReference type="Proteomes" id="UP000177798">
    <property type="component" value="Chromosome 1"/>
</dbReference>
<protein>
    <submittedName>
        <fullName evidence="2">Uncharacterized protein</fullName>
    </submittedName>
</protein>
<name>A0A1D9PTD8_SCLS1</name>
<feature type="region of interest" description="Disordered" evidence="1">
    <location>
        <begin position="1"/>
        <end position="62"/>
    </location>
</feature>
<dbReference type="VEuPathDB" id="FungiDB:sscle_01g005620"/>
<proteinExistence type="predicted"/>
<gene>
    <name evidence="2" type="ORF">sscle_01g005620</name>
</gene>
<sequence>MANTRLASDELDIADERPSVIQREERSRQPVRPDEQEMVDELPSIVQRDERSTPTPEANILSQESEEDMYIAKFIQGEEGNTPIPGATRFVQLLEDDMYTLSLYEQAKRNNIPSEDRIFRPQDIPDELPPSIRYALSLRETGSLEPDIPIEDLSIIKTDQLDGESQFHVFAIKYFELLESQGAMHFELVNLEELHGNLRAEFEARVHQIPGLSKFSLPPLREREEYERIRFRPFAPKDKKDGECDADRFALLKPPYNKAVRVVNIIRKEISLVKKEHLELL</sequence>
<evidence type="ECO:0000313" key="3">
    <source>
        <dbReference type="Proteomes" id="UP000177798"/>
    </source>
</evidence>
<evidence type="ECO:0000256" key="1">
    <source>
        <dbReference type="SAM" id="MobiDB-lite"/>
    </source>
</evidence>
<accession>A0A1D9PTD8</accession>
<dbReference type="OrthoDB" id="3485964at2759"/>
<dbReference type="EMBL" id="CP017814">
    <property type="protein sequence ID" value="APA05792.1"/>
    <property type="molecule type" value="Genomic_DNA"/>
</dbReference>